<dbReference type="EMBL" id="JBEFKJ010000014">
    <property type="protein sequence ID" value="KAL2042188.1"/>
    <property type="molecule type" value="Genomic_DNA"/>
</dbReference>
<protein>
    <submittedName>
        <fullName evidence="1">Uncharacterized protein</fullName>
    </submittedName>
</protein>
<sequence length="129" mass="14471">MGLSKSMVAEQGLVVSLNGRKKVVVSEIQGHFDIPEYPMTQVDGILHIIHLKSTFNSTNPLSIRPILSQYISKIQFGMSQVDHINSTTIKILAKNRKDEYAKGFHQSFKCSGIKHCEYARGYTSLMLSI</sequence>
<evidence type="ECO:0000313" key="1">
    <source>
        <dbReference type="EMBL" id="KAL2042188.1"/>
    </source>
</evidence>
<name>A0ABR4AFN6_9LECA</name>
<reference evidence="1 2" key="1">
    <citation type="submission" date="2024-09" db="EMBL/GenBank/DDBJ databases">
        <title>Rethinking Asexuality: The Enigmatic Case of Functional Sexual Genes in Lepraria (Stereocaulaceae).</title>
        <authorList>
            <person name="Doellman M."/>
            <person name="Sun Y."/>
            <person name="Barcenas-Pena A."/>
            <person name="Lumbsch H.T."/>
            <person name="Grewe F."/>
        </authorList>
    </citation>
    <scope>NUCLEOTIDE SEQUENCE [LARGE SCALE GENOMIC DNA]</scope>
    <source>
        <strain evidence="1 2">Mercado 3170</strain>
    </source>
</reference>
<evidence type="ECO:0000313" key="2">
    <source>
        <dbReference type="Proteomes" id="UP001590950"/>
    </source>
</evidence>
<accession>A0ABR4AFN6</accession>
<gene>
    <name evidence="1" type="ORF">N7G274_004676</name>
</gene>
<organism evidence="1 2">
    <name type="scientific">Stereocaulon virgatum</name>
    <dbReference type="NCBI Taxonomy" id="373712"/>
    <lineage>
        <taxon>Eukaryota</taxon>
        <taxon>Fungi</taxon>
        <taxon>Dikarya</taxon>
        <taxon>Ascomycota</taxon>
        <taxon>Pezizomycotina</taxon>
        <taxon>Lecanoromycetes</taxon>
        <taxon>OSLEUM clade</taxon>
        <taxon>Lecanoromycetidae</taxon>
        <taxon>Lecanorales</taxon>
        <taxon>Lecanorineae</taxon>
        <taxon>Stereocaulaceae</taxon>
        <taxon>Stereocaulon</taxon>
    </lineage>
</organism>
<comment type="caution">
    <text evidence="1">The sequence shown here is derived from an EMBL/GenBank/DDBJ whole genome shotgun (WGS) entry which is preliminary data.</text>
</comment>
<proteinExistence type="predicted"/>
<keyword evidence="2" id="KW-1185">Reference proteome</keyword>
<dbReference type="Proteomes" id="UP001590950">
    <property type="component" value="Unassembled WGS sequence"/>
</dbReference>